<sequence>MNAPERIAVPDRSKFIGGSDAAAILGVSPWVTPFMLFQKKTGAYVEEITPAKQRILDRGHRWEPIVLEMLVDELRDRGHDVEVLATGQRYQDAELPFLACELDAELLIDGEETNAEMKTASYFASGAWGDRDSNEVPIYYAAQVMHGLMVKPRRRAVVAAVTGFDESPMVRWIDRDEETIAAIRAREVEFWQRIQDGMPPDPVTPEDVKWLYPKDSGVSIEADEELINACAQLKVLKRDAKIIDGDIEILATKIKARMGSAAVLLGADGKPLATWKTNKDGTTTDWQAAYLDLNPEPTHITGFQSVKTGARPFLVK</sequence>
<accession>F5RBS8</accession>
<keyword evidence="3" id="KW-1185">Reference proteome</keyword>
<evidence type="ECO:0000259" key="1">
    <source>
        <dbReference type="Pfam" id="PF09588"/>
    </source>
</evidence>
<organism evidence="2 3">
    <name type="scientific">Methyloversatilis universalis (strain ATCC BAA-1314 / DSM 25237 / JCM 13912 / CCUG 52030 / FAM5)</name>
    <dbReference type="NCBI Taxonomy" id="1000565"/>
    <lineage>
        <taxon>Bacteria</taxon>
        <taxon>Pseudomonadati</taxon>
        <taxon>Pseudomonadota</taxon>
        <taxon>Betaproteobacteria</taxon>
        <taxon>Nitrosomonadales</taxon>
        <taxon>Sterolibacteriaceae</taxon>
        <taxon>Methyloversatilis</taxon>
    </lineage>
</organism>
<dbReference type="InterPro" id="IPR011335">
    <property type="entry name" value="Restrct_endonuc-II-like"/>
</dbReference>
<dbReference type="InterPro" id="IPR011604">
    <property type="entry name" value="PDDEXK-like_dom_sf"/>
</dbReference>
<protein>
    <recommendedName>
        <fullName evidence="1">YqaJ viral recombinase domain-containing protein</fullName>
    </recommendedName>
</protein>
<proteinExistence type="predicted"/>
<dbReference type="EMBL" id="AFHG01000044">
    <property type="protein sequence ID" value="EGK71945.1"/>
    <property type="molecule type" value="Genomic_DNA"/>
</dbReference>
<feature type="domain" description="YqaJ viral recombinase" evidence="1">
    <location>
        <begin position="11"/>
        <end position="150"/>
    </location>
</feature>
<comment type="caution">
    <text evidence="2">The sequence shown here is derived from an EMBL/GenBank/DDBJ whole genome shotgun (WGS) entry which is preliminary data.</text>
</comment>
<evidence type="ECO:0000313" key="3">
    <source>
        <dbReference type="Proteomes" id="UP000005019"/>
    </source>
</evidence>
<gene>
    <name evidence="2" type="ORF">METUNv1_01723</name>
</gene>
<name>F5RBS8_METUF</name>
<dbReference type="eggNOG" id="COG5377">
    <property type="taxonomic scope" value="Bacteria"/>
</dbReference>
<dbReference type="Gene3D" id="3.90.320.10">
    <property type="match status" value="1"/>
</dbReference>
<dbReference type="InterPro" id="IPR019080">
    <property type="entry name" value="YqaJ_viral_recombinase"/>
</dbReference>
<evidence type="ECO:0000313" key="2">
    <source>
        <dbReference type="EMBL" id="EGK71945.1"/>
    </source>
</evidence>
<dbReference type="OrthoDB" id="46225at2"/>
<reference evidence="2 3" key="1">
    <citation type="journal article" date="2011" name="J. Bacteriol.">
        <title>Genome sequence of Methyloversatilis universalis FAM5T, a methylotrophic representative of the order Rhodocyclales.</title>
        <authorList>
            <person name="Kittichotirat W."/>
            <person name="Good N.M."/>
            <person name="Hall R."/>
            <person name="Bringel F."/>
            <person name="Lajus A."/>
            <person name="Medigue C."/>
            <person name="Smalley N.E."/>
            <person name="Beck D."/>
            <person name="Bumgarner R."/>
            <person name="Vuilleumier S."/>
            <person name="Kalyuzhnaya M.G."/>
        </authorList>
    </citation>
    <scope>NUCLEOTIDE SEQUENCE [LARGE SCALE GENOMIC DNA]</scope>
    <source>
        <strain evidence="3">ATCC BAA-1314 / JCM 13912 / FAM5</strain>
    </source>
</reference>
<dbReference type="AlphaFoldDB" id="F5RBS8"/>
<dbReference type="STRING" id="1000565.METUNv1_01723"/>
<dbReference type="RefSeq" id="WP_008060767.1">
    <property type="nucleotide sequence ID" value="NZ_AFHG01000044.1"/>
</dbReference>
<dbReference type="SUPFAM" id="SSF52980">
    <property type="entry name" value="Restriction endonuclease-like"/>
    <property type="match status" value="1"/>
</dbReference>
<dbReference type="Pfam" id="PF09588">
    <property type="entry name" value="YqaJ"/>
    <property type="match status" value="1"/>
</dbReference>
<dbReference type="Proteomes" id="UP000005019">
    <property type="component" value="Unassembled WGS sequence"/>
</dbReference>